<dbReference type="Pfam" id="PF02771">
    <property type="entry name" value="Acyl-CoA_dh_N"/>
    <property type="match status" value="1"/>
</dbReference>
<keyword evidence="5 7" id="KW-0560">Oxidoreductase</keyword>
<comment type="cofactor">
    <cofactor evidence="1 7">
        <name>FAD</name>
        <dbReference type="ChEBI" id="CHEBI:57692"/>
    </cofactor>
</comment>
<dbReference type="InterPro" id="IPR046373">
    <property type="entry name" value="Acyl-CoA_Oxase/DH_mid-dom_sf"/>
</dbReference>
<evidence type="ECO:0000256" key="1">
    <source>
        <dbReference type="ARBA" id="ARBA00001974"/>
    </source>
</evidence>
<evidence type="ECO:0000256" key="7">
    <source>
        <dbReference type="RuleBase" id="RU362125"/>
    </source>
</evidence>
<dbReference type="PANTHER" id="PTHR43884:SF9">
    <property type="entry name" value="COMPLEX I ASSEMBLY FACTOR ACAD9, MITOCHONDRIAL"/>
    <property type="match status" value="1"/>
</dbReference>
<dbReference type="InterPro" id="IPR036250">
    <property type="entry name" value="AcylCo_DH-like_C"/>
</dbReference>
<dbReference type="InterPro" id="IPR009075">
    <property type="entry name" value="AcylCo_DH/oxidase_C"/>
</dbReference>
<dbReference type="FunFam" id="1.20.140.10:FF:000019">
    <property type="entry name" value="Acyl-CoA dehydrogenase"/>
    <property type="match status" value="1"/>
</dbReference>
<dbReference type="InterPro" id="IPR009100">
    <property type="entry name" value="AcylCoA_DH/oxidase_NM_dom_sf"/>
</dbReference>
<name>A0AAE2SD19_9BACT</name>
<dbReference type="AlphaFoldDB" id="A0AAE2SD19"/>
<evidence type="ECO:0000256" key="8">
    <source>
        <dbReference type="SAM" id="MobiDB-lite"/>
    </source>
</evidence>
<evidence type="ECO:0000256" key="6">
    <source>
        <dbReference type="ARBA" id="ARBA00052546"/>
    </source>
</evidence>
<feature type="domain" description="Acyl-CoA oxidase/dehydrogenase middle" evidence="10">
    <location>
        <begin position="176"/>
        <end position="273"/>
    </location>
</feature>
<keyword evidence="4 7" id="KW-0274">FAD</keyword>
<proteinExistence type="inferred from homology"/>
<dbReference type="RefSeq" id="WP_309490562.1">
    <property type="nucleotide sequence ID" value="NZ_JAENIG010000009.1"/>
</dbReference>
<dbReference type="SUPFAM" id="SSF56645">
    <property type="entry name" value="Acyl-CoA dehydrogenase NM domain-like"/>
    <property type="match status" value="1"/>
</dbReference>
<dbReference type="FunFam" id="1.10.540.10:FF:000001">
    <property type="entry name" value="Very long-chain-specific acyl-CoA dehydrogenase, mitochondrial"/>
    <property type="match status" value="1"/>
</dbReference>
<dbReference type="EMBL" id="JAENIG010000009">
    <property type="protein sequence ID" value="MBK1855950.1"/>
    <property type="molecule type" value="Genomic_DNA"/>
</dbReference>
<evidence type="ECO:0000259" key="10">
    <source>
        <dbReference type="Pfam" id="PF02770"/>
    </source>
</evidence>
<evidence type="ECO:0000313" key="12">
    <source>
        <dbReference type="EMBL" id="MBK1855950.1"/>
    </source>
</evidence>
<dbReference type="PANTHER" id="PTHR43884">
    <property type="entry name" value="ACYL-COA DEHYDROGENASE"/>
    <property type="match status" value="1"/>
</dbReference>
<feature type="region of interest" description="Disordered" evidence="8">
    <location>
        <begin position="1"/>
        <end position="21"/>
    </location>
</feature>
<comment type="similarity">
    <text evidence="2 7">Belongs to the acyl-CoA dehydrogenase family.</text>
</comment>
<reference evidence="12" key="1">
    <citation type="submission" date="2021-01" db="EMBL/GenBank/DDBJ databases">
        <title>Modified the classification status of verrucomicrobia.</title>
        <authorList>
            <person name="Feng X."/>
        </authorList>
    </citation>
    <scope>NUCLEOTIDE SEQUENCE</scope>
    <source>
        <strain evidence="12">5K15</strain>
    </source>
</reference>
<accession>A0AAE2SD19</accession>
<sequence>MSEEYKSTIDTSSMSEGQRAALEMAEESRDTRAASGFASSLFMGVPDFSKITPFTRQSPEDQQAGDEFIAQLDAYLKNHTDPDAIDREGEIPDEVFKGLAELGSFGIKIPKEYGGLGLSQTNYSRAAMLLGTWCGNMTALLSAHQSIGVPQPLIVFGTEEQKKKYLPHCAAGGVSAFALTEVGVGSDPARMKTTATKSEDGSHFLLTGEKLWCTNLLKSRYIIVMAKTPTEAKPHSTTAFLVDTEAEGVKIVRRCHFMGLKALYNGVVKFTNVRIPKEDVVHEEGKGLKVALTTLNTGRLTLPAACSGLMRECIDICLRWCREREQWGAPIGKHAAIAGKLADMAADAFATEAMVYYVSALVDADKKADIRIEAAMAKLWGTEAGWHTVDETMQIRSGRGYETADSLRARGESPDPVERMFRDCRINTIFEGSSEIMRLFIAREALDPHLRRGAAAIDTRLPMGDRLSAGAKAGMHYAFWYPARFLPRGAGIPDEMHPTLRKHMSAINRLSAKLARSLFMAMVFNGPKLEKLQLLLGRYVDIATELFAMSCACSRAQAEIKRQAKDVLGNNALQTSDYICRRGCRRIATWFTEAGKAPDAEGYKLAQKLMQHED</sequence>
<comment type="caution">
    <text evidence="12">The sequence shown here is derived from an EMBL/GenBank/DDBJ whole genome shotgun (WGS) entry which is preliminary data.</text>
</comment>
<dbReference type="Pfam" id="PF02770">
    <property type="entry name" value="Acyl-CoA_dh_M"/>
    <property type="match status" value="1"/>
</dbReference>
<dbReference type="GO" id="GO:0003995">
    <property type="term" value="F:acyl-CoA dehydrogenase activity"/>
    <property type="evidence" value="ECO:0007669"/>
    <property type="project" value="TreeGrafter"/>
</dbReference>
<evidence type="ECO:0000259" key="9">
    <source>
        <dbReference type="Pfam" id="PF00441"/>
    </source>
</evidence>
<feature type="domain" description="Acyl-CoA dehydrogenase/oxidase N-terminal" evidence="11">
    <location>
        <begin position="67"/>
        <end position="172"/>
    </location>
</feature>
<keyword evidence="3 7" id="KW-0285">Flavoprotein</keyword>
<dbReference type="InterPro" id="IPR037069">
    <property type="entry name" value="AcylCoA_DH/ox_N_sf"/>
</dbReference>
<protein>
    <submittedName>
        <fullName evidence="12">Acyl-CoA dehydrogenase family protein</fullName>
    </submittedName>
</protein>
<dbReference type="FunFam" id="2.40.110.10:FF:000002">
    <property type="entry name" value="Acyl-CoA dehydrogenase fadE12"/>
    <property type="match status" value="1"/>
</dbReference>
<keyword evidence="13" id="KW-1185">Reference proteome</keyword>
<gene>
    <name evidence="12" type="ORF">JIN83_13335</name>
</gene>
<dbReference type="Gene3D" id="1.10.540.10">
    <property type="entry name" value="Acyl-CoA dehydrogenase/oxidase, N-terminal domain"/>
    <property type="match status" value="1"/>
</dbReference>
<dbReference type="SUPFAM" id="SSF47203">
    <property type="entry name" value="Acyl-CoA dehydrogenase C-terminal domain-like"/>
    <property type="match status" value="1"/>
</dbReference>
<comment type="catalytic activity">
    <reaction evidence="6">
        <text>a 2,3-saturated acyl-CoA + A = a 2,3-dehydroacyl-CoA + AH2</text>
        <dbReference type="Rhea" id="RHEA:48608"/>
        <dbReference type="ChEBI" id="CHEBI:13193"/>
        <dbReference type="ChEBI" id="CHEBI:17499"/>
        <dbReference type="ChEBI" id="CHEBI:60015"/>
        <dbReference type="ChEBI" id="CHEBI:65111"/>
    </reaction>
</comment>
<dbReference type="Gene3D" id="1.20.140.10">
    <property type="entry name" value="Butyryl-CoA Dehydrogenase, subunit A, domain 3"/>
    <property type="match status" value="2"/>
</dbReference>
<evidence type="ECO:0000313" key="13">
    <source>
        <dbReference type="Proteomes" id="UP000634206"/>
    </source>
</evidence>
<organism evidence="12 13">
    <name type="scientific">Oceaniferula flava</name>
    <dbReference type="NCBI Taxonomy" id="2800421"/>
    <lineage>
        <taxon>Bacteria</taxon>
        <taxon>Pseudomonadati</taxon>
        <taxon>Verrucomicrobiota</taxon>
        <taxon>Verrucomicrobiia</taxon>
        <taxon>Verrucomicrobiales</taxon>
        <taxon>Verrucomicrobiaceae</taxon>
        <taxon>Oceaniferula</taxon>
    </lineage>
</organism>
<feature type="domain" description="Acyl-CoA dehydrogenase/oxidase C-terminal" evidence="9">
    <location>
        <begin position="285"/>
        <end position="445"/>
    </location>
</feature>
<evidence type="ECO:0000259" key="11">
    <source>
        <dbReference type="Pfam" id="PF02771"/>
    </source>
</evidence>
<dbReference type="Gene3D" id="2.40.110.10">
    <property type="entry name" value="Butyryl-CoA Dehydrogenase, subunit A, domain 2"/>
    <property type="match status" value="1"/>
</dbReference>
<dbReference type="InterPro" id="IPR013786">
    <property type="entry name" value="AcylCoA_DH/ox_N"/>
</dbReference>
<dbReference type="Proteomes" id="UP000634206">
    <property type="component" value="Unassembled WGS sequence"/>
</dbReference>
<dbReference type="InterPro" id="IPR006091">
    <property type="entry name" value="Acyl-CoA_Oxase/DH_mid-dom"/>
</dbReference>
<dbReference type="Pfam" id="PF00441">
    <property type="entry name" value="Acyl-CoA_dh_1"/>
    <property type="match status" value="1"/>
</dbReference>
<evidence type="ECO:0000256" key="2">
    <source>
        <dbReference type="ARBA" id="ARBA00009347"/>
    </source>
</evidence>
<dbReference type="GO" id="GO:0050660">
    <property type="term" value="F:flavin adenine dinucleotide binding"/>
    <property type="evidence" value="ECO:0007669"/>
    <property type="project" value="InterPro"/>
</dbReference>
<evidence type="ECO:0000256" key="5">
    <source>
        <dbReference type="ARBA" id="ARBA00023002"/>
    </source>
</evidence>
<evidence type="ECO:0000256" key="4">
    <source>
        <dbReference type="ARBA" id="ARBA00022827"/>
    </source>
</evidence>
<evidence type="ECO:0000256" key="3">
    <source>
        <dbReference type="ARBA" id="ARBA00022630"/>
    </source>
</evidence>